<proteinExistence type="predicted"/>
<dbReference type="OrthoDB" id="4257814at2759"/>
<dbReference type="AlphaFoldDB" id="A0A1B7MDS8"/>
<feature type="region of interest" description="Disordered" evidence="1">
    <location>
        <begin position="1"/>
        <end position="80"/>
    </location>
</feature>
<reference evidence="2 3" key="1">
    <citation type="submission" date="2016-06" db="EMBL/GenBank/DDBJ databases">
        <title>Comparative genomics of the ectomycorrhizal sister species Rhizopogon vinicolor and Rhizopogon vesiculosus (Basidiomycota: Boletales) reveals a divergence of the mating type B locus.</title>
        <authorList>
            <consortium name="DOE Joint Genome Institute"/>
            <person name="Mujic A.B."/>
            <person name="Kuo A."/>
            <person name="Tritt A."/>
            <person name="Lipzen A."/>
            <person name="Chen C."/>
            <person name="Johnson J."/>
            <person name="Sharma A."/>
            <person name="Barry K."/>
            <person name="Grigoriev I.V."/>
            <person name="Spatafora J.W."/>
        </authorList>
    </citation>
    <scope>NUCLEOTIDE SEQUENCE [LARGE SCALE GENOMIC DNA]</scope>
    <source>
        <strain evidence="2 3">AM-OR11-026</strain>
    </source>
</reference>
<protein>
    <submittedName>
        <fullName evidence="2">Uncharacterized protein</fullName>
    </submittedName>
</protein>
<dbReference type="EMBL" id="KV449962">
    <property type="protein sequence ID" value="OAX30763.1"/>
    <property type="molecule type" value="Genomic_DNA"/>
</dbReference>
<evidence type="ECO:0000256" key="1">
    <source>
        <dbReference type="SAM" id="MobiDB-lite"/>
    </source>
</evidence>
<dbReference type="Proteomes" id="UP000092154">
    <property type="component" value="Unassembled WGS sequence"/>
</dbReference>
<organism evidence="2 3">
    <name type="scientific">Rhizopogon vinicolor AM-OR11-026</name>
    <dbReference type="NCBI Taxonomy" id="1314800"/>
    <lineage>
        <taxon>Eukaryota</taxon>
        <taxon>Fungi</taxon>
        <taxon>Dikarya</taxon>
        <taxon>Basidiomycota</taxon>
        <taxon>Agaricomycotina</taxon>
        <taxon>Agaricomycetes</taxon>
        <taxon>Agaricomycetidae</taxon>
        <taxon>Boletales</taxon>
        <taxon>Suillineae</taxon>
        <taxon>Rhizopogonaceae</taxon>
        <taxon>Rhizopogon</taxon>
    </lineage>
</organism>
<evidence type="ECO:0000313" key="3">
    <source>
        <dbReference type="Proteomes" id="UP000092154"/>
    </source>
</evidence>
<keyword evidence="3" id="KW-1185">Reference proteome</keyword>
<sequence length="80" mass="8335">MRLAHPSSLVVTTRRRGAPGSPTSLLDPGGSRCGVRNPGAQVPGTVGPPQVFRRSPALSWGPAPSPERRMLQPASARKGV</sequence>
<dbReference type="InParanoid" id="A0A1B7MDS8"/>
<gene>
    <name evidence="2" type="ORF">K503DRAFT_806764</name>
</gene>
<accession>A0A1B7MDS8</accession>
<name>A0A1B7MDS8_9AGAM</name>
<evidence type="ECO:0000313" key="2">
    <source>
        <dbReference type="EMBL" id="OAX30763.1"/>
    </source>
</evidence>